<reference evidence="8" key="1">
    <citation type="submission" date="2021-01" db="EMBL/GenBank/DDBJ databases">
        <title>KCTC 19127 draft genome.</title>
        <authorList>
            <person name="An D."/>
        </authorList>
    </citation>
    <scope>NUCLEOTIDE SEQUENCE</scope>
    <source>
        <strain evidence="8">KCTC 19127</strain>
    </source>
</reference>
<dbReference type="AlphaFoldDB" id="A0A938YRD8"/>
<dbReference type="InterPro" id="IPR000620">
    <property type="entry name" value="EamA_dom"/>
</dbReference>
<sequence length="283" mass="29345">MPAPVLFLVSGFTQYYGAALAIGLFAVIPAVSVAWWRLAVSALVLLAWRRPWRLGWSRRELAGSAVFGIVLATMNVSFYLALSHLPLGTAVALEFLGPVGVAAMTGRHWRERLGIVLAASGVVLLAGVSLETGSGTGTLIGLAAIAVSAITWAGYIVLGRRIAGVRNGVDSLAVGMTAGAIVWSPLVVFGWDGVRADPRRLLVLLGIALLSSVVPYVLEQLVLRRTAAARFAILLALLPVTAAITGAFALQQIPSAAEVVGIAAICGAIVLSGRGSRPDPALP</sequence>
<dbReference type="PANTHER" id="PTHR32322:SF2">
    <property type="entry name" value="EAMA DOMAIN-CONTAINING PROTEIN"/>
    <property type="match status" value="1"/>
</dbReference>
<evidence type="ECO:0000256" key="5">
    <source>
        <dbReference type="ARBA" id="ARBA00023136"/>
    </source>
</evidence>
<dbReference type="InterPro" id="IPR037185">
    <property type="entry name" value="EmrE-like"/>
</dbReference>
<comment type="caution">
    <text evidence="8">The sequence shown here is derived from an EMBL/GenBank/DDBJ whole genome shotgun (WGS) entry which is preliminary data.</text>
</comment>
<feature type="transmembrane region" description="Helical" evidence="6">
    <location>
        <begin position="60"/>
        <end position="81"/>
    </location>
</feature>
<dbReference type="SUPFAM" id="SSF103481">
    <property type="entry name" value="Multidrug resistance efflux transporter EmrE"/>
    <property type="match status" value="2"/>
</dbReference>
<dbReference type="PANTHER" id="PTHR32322">
    <property type="entry name" value="INNER MEMBRANE TRANSPORTER"/>
    <property type="match status" value="1"/>
</dbReference>
<evidence type="ECO:0000256" key="3">
    <source>
        <dbReference type="ARBA" id="ARBA00022692"/>
    </source>
</evidence>
<evidence type="ECO:0000256" key="4">
    <source>
        <dbReference type="ARBA" id="ARBA00022989"/>
    </source>
</evidence>
<evidence type="ECO:0000313" key="8">
    <source>
        <dbReference type="EMBL" id="MBM9477833.1"/>
    </source>
</evidence>
<feature type="transmembrane region" description="Helical" evidence="6">
    <location>
        <begin position="136"/>
        <end position="157"/>
    </location>
</feature>
<feature type="transmembrane region" description="Helical" evidence="6">
    <location>
        <begin position="169"/>
        <end position="189"/>
    </location>
</feature>
<feature type="transmembrane region" description="Helical" evidence="6">
    <location>
        <begin position="113"/>
        <end position="130"/>
    </location>
</feature>
<dbReference type="InterPro" id="IPR050638">
    <property type="entry name" value="AA-Vitamin_Transporters"/>
</dbReference>
<comment type="subcellular location">
    <subcellularLocation>
        <location evidence="1">Membrane</location>
        <topology evidence="1">Multi-pass membrane protein</topology>
    </subcellularLocation>
</comment>
<evidence type="ECO:0000313" key="9">
    <source>
        <dbReference type="Proteomes" id="UP000663801"/>
    </source>
</evidence>
<keyword evidence="4 6" id="KW-1133">Transmembrane helix</keyword>
<evidence type="ECO:0000256" key="6">
    <source>
        <dbReference type="SAM" id="Phobius"/>
    </source>
</evidence>
<evidence type="ECO:0000256" key="2">
    <source>
        <dbReference type="ARBA" id="ARBA00007362"/>
    </source>
</evidence>
<proteinExistence type="inferred from homology"/>
<gene>
    <name evidence="8" type="ORF">JL107_15390</name>
</gene>
<evidence type="ECO:0000256" key="1">
    <source>
        <dbReference type="ARBA" id="ARBA00004141"/>
    </source>
</evidence>
<organism evidence="8 9">
    <name type="scientific">Nakamurella flavida</name>
    <dbReference type="NCBI Taxonomy" id="363630"/>
    <lineage>
        <taxon>Bacteria</taxon>
        <taxon>Bacillati</taxon>
        <taxon>Actinomycetota</taxon>
        <taxon>Actinomycetes</taxon>
        <taxon>Nakamurellales</taxon>
        <taxon>Nakamurellaceae</taxon>
        <taxon>Nakamurella</taxon>
    </lineage>
</organism>
<feature type="transmembrane region" description="Helical" evidence="6">
    <location>
        <begin position="201"/>
        <end position="219"/>
    </location>
</feature>
<keyword evidence="9" id="KW-1185">Reference proteome</keyword>
<feature type="transmembrane region" description="Helical" evidence="6">
    <location>
        <begin position="87"/>
        <end position="106"/>
    </location>
</feature>
<name>A0A938YRD8_9ACTN</name>
<keyword evidence="3 6" id="KW-0812">Transmembrane</keyword>
<feature type="domain" description="EamA" evidence="7">
    <location>
        <begin position="140"/>
        <end position="272"/>
    </location>
</feature>
<comment type="similarity">
    <text evidence="2">Belongs to the EamA transporter family.</text>
</comment>
<dbReference type="Pfam" id="PF00892">
    <property type="entry name" value="EamA"/>
    <property type="match status" value="1"/>
</dbReference>
<evidence type="ECO:0000259" key="7">
    <source>
        <dbReference type="Pfam" id="PF00892"/>
    </source>
</evidence>
<accession>A0A938YRD8</accession>
<dbReference type="GO" id="GO:0016020">
    <property type="term" value="C:membrane"/>
    <property type="evidence" value="ECO:0007669"/>
    <property type="project" value="UniProtKB-SubCell"/>
</dbReference>
<dbReference type="EMBL" id="JAERWL010000012">
    <property type="protein sequence ID" value="MBM9477833.1"/>
    <property type="molecule type" value="Genomic_DNA"/>
</dbReference>
<keyword evidence="5 6" id="KW-0472">Membrane</keyword>
<protein>
    <submittedName>
        <fullName evidence="8">EamA family transporter</fullName>
    </submittedName>
</protein>
<feature type="transmembrane region" description="Helical" evidence="6">
    <location>
        <begin position="15"/>
        <end position="48"/>
    </location>
</feature>
<feature type="transmembrane region" description="Helical" evidence="6">
    <location>
        <begin position="231"/>
        <end position="250"/>
    </location>
</feature>
<dbReference type="Proteomes" id="UP000663801">
    <property type="component" value="Unassembled WGS sequence"/>
</dbReference>